<dbReference type="Pfam" id="PF04773">
    <property type="entry name" value="FecR"/>
    <property type="match status" value="1"/>
</dbReference>
<dbReference type="PIRSF" id="PIRSF018266">
    <property type="entry name" value="FecR"/>
    <property type="match status" value="1"/>
</dbReference>
<keyword evidence="1" id="KW-0812">Transmembrane</keyword>
<dbReference type="Gene3D" id="3.55.50.30">
    <property type="match status" value="1"/>
</dbReference>
<proteinExistence type="predicted"/>
<gene>
    <name evidence="4" type="ORF">SAMN04488128_102459</name>
</gene>
<dbReference type="OrthoDB" id="641176at2"/>
<dbReference type="PANTHER" id="PTHR30273:SF2">
    <property type="entry name" value="PROTEIN FECR"/>
    <property type="match status" value="1"/>
</dbReference>
<evidence type="ECO:0000256" key="1">
    <source>
        <dbReference type="SAM" id="Phobius"/>
    </source>
</evidence>
<dbReference type="Gene3D" id="2.60.120.1440">
    <property type="match status" value="1"/>
</dbReference>
<feature type="domain" description="Protein FecR C-terminal" evidence="3">
    <location>
        <begin position="262"/>
        <end position="326"/>
    </location>
</feature>
<organism evidence="4 5">
    <name type="scientific">Chitinophaga eiseniae</name>
    <dbReference type="NCBI Taxonomy" id="634771"/>
    <lineage>
        <taxon>Bacteria</taxon>
        <taxon>Pseudomonadati</taxon>
        <taxon>Bacteroidota</taxon>
        <taxon>Chitinophagia</taxon>
        <taxon>Chitinophagales</taxon>
        <taxon>Chitinophagaceae</taxon>
        <taxon>Chitinophaga</taxon>
    </lineage>
</organism>
<keyword evidence="5" id="KW-1185">Reference proteome</keyword>
<evidence type="ECO:0000259" key="3">
    <source>
        <dbReference type="Pfam" id="PF16344"/>
    </source>
</evidence>
<keyword evidence="1" id="KW-1133">Transmembrane helix</keyword>
<evidence type="ECO:0000313" key="4">
    <source>
        <dbReference type="EMBL" id="SKA04891.1"/>
    </source>
</evidence>
<dbReference type="InterPro" id="IPR032508">
    <property type="entry name" value="FecR_C"/>
</dbReference>
<protein>
    <submittedName>
        <fullName evidence="4">Ferric-dicitrate binding protein FerR, regulates iron transport through sigma-19</fullName>
    </submittedName>
</protein>
<dbReference type="InterPro" id="IPR006860">
    <property type="entry name" value="FecR"/>
</dbReference>
<dbReference type="EMBL" id="FUWZ01000002">
    <property type="protein sequence ID" value="SKA04891.1"/>
    <property type="molecule type" value="Genomic_DNA"/>
</dbReference>
<dbReference type="Pfam" id="PF16344">
    <property type="entry name" value="FecR_C"/>
    <property type="match status" value="1"/>
</dbReference>
<dbReference type="PANTHER" id="PTHR30273">
    <property type="entry name" value="PERIPLASMIC SIGNAL SENSOR AND SIGMA FACTOR ACTIVATOR FECR-RELATED"/>
    <property type="match status" value="1"/>
</dbReference>
<dbReference type="GO" id="GO:0016989">
    <property type="term" value="F:sigma factor antagonist activity"/>
    <property type="evidence" value="ECO:0007669"/>
    <property type="project" value="TreeGrafter"/>
</dbReference>
<dbReference type="RefSeq" id="WP_078669008.1">
    <property type="nucleotide sequence ID" value="NZ_FUWZ01000002.1"/>
</dbReference>
<dbReference type="STRING" id="634771.SAMN04488128_102459"/>
<dbReference type="Proteomes" id="UP000190367">
    <property type="component" value="Unassembled WGS sequence"/>
</dbReference>
<keyword evidence="1" id="KW-0472">Membrane</keyword>
<accession>A0A1T4QN65</accession>
<reference evidence="5" key="1">
    <citation type="submission" date="2017-02" db="EMBL/GenBank/DDBJ databases">
        <authorList>
            <person name="Varghese N."/>
            <person name="Submissions S."/>
        </authorList>
    </citation>
    <scope>NUCLEOTIDE SEQUENCE [LARGE SCALE GENOMIC DNA]</scope>
    <source>
        <strain evidence="5">DSM 22224</strain>
    </source>
</reference>
<evidence type="ECO:0000259" key="2">
    <source>
        <dbReference type="Pfam" id="PF04773"/>
    </source>
</evidence>
<feature type="transmembrane region" description="Helical" evidence="1">
    <location>
        <begin position="100"/>
        <end position="122"/>
    </location>
</feature>
<feature type="domain" description="FecR protein" evidence="2">
    <location>
        <begin position="136"/>
        <end position="220"/>
    </location>
</feature>
<sequence>MTSSYSDEALYTLLCKYLLNEADMEERAWVEAWLQDDTGNARLLASLGKVLQTAADQAVTVPVETDHSWQQLYAKMNVTPQRAYAVPKQVQKVPARKSGFIYTLLKVAAVLLIALGAGWWFLTGKQPSAVFAGPTTAQLPDGSSVQLMTDSRLELAKGYNNSNRTVSLQGVATFDVAGNAGQPFVVLLGHTEIKVLGTRFTVHYMPGRQAVSVHVASGKVMVIDHDKADSVVLTQGMLLRHDSLRPAFRIATHIADIEKKSLAFHDTPLEEVLQTITEVYDVKVELENTALLKLTVSTTFNGESIDEVMNALAMTLNASWEKTSERQYKLK</sequence>
<dbReference type="InterPro" id="IPR012373">
    <property type="entry name" value="Ferrdict_sens_TM"/>
</dbReference>
<evidence type="ECO:0000313" key="5">
    <source>
        <dbReference type="Proteomes" id="UP000190367"/>
    </source>
</evidence>
<name>A0A1T4QN65_9BACT</name>
<dbReference type="AlphaFoldDB" id="A0A1T4QN65"/>